<organism evidence="7 8">
    <name type="scientific">Digitaria exilis</name>
    <dbReference type="NCBI Taxonomy" id="1010633"/>
    <lineage>
        <taxon>Eukaryota</taxon>
        <taxon>Viridiplantae</taxon>
        <taxon>Streptophyta</taxon>
        <taxon>Embryophyta</taxon>
        <taxon>Tracheophyta</taxon>
        <taxon>Spermatophyta</taxon>
        <taxon>Magnoliopsida</taxon>
        <taxon>Liliopsida</taxon>
        <taxon>Poales</taxon>
        <taxon>Poaceae</taxon>
        <taxon>PACMAD clade</taxon>
        <taxon>Panicoideae</taxon>
        <taxon>Panicodae</taxon>
        <taxon>Paniceae</taxon>
        <taxon>Anthephorinae</taxon>
        <taxon>Digitaria</taxon>
    </lineage>
</organism>
<keyword evidence="3" id="KW-0547">Nucleotide-binding</keyword>
<dbReference type="SUPFAM" id="SSF56112">
    <property type="entry name" value="Protein kinase-like (PK-like)"/>
    <property type="match status" value="1"/>
</dbReference>
<gene>
    <name evidence="7" type="ORF">HU200_065256</name>
</gene>
<protein>
    <recommendedName>
        <fullName evidence="6">Protein kinase domain-containing protein</fullName>
    </recommendedName>
</protein>
<accession>A0A835DXK9</accession>
<evidence type="ECO:0000256" key="3">
    <source>
        <dbReference type="ARBA" id="ARBA00022741"/>
    </source>
</evidence>
<keyword evidence="2" id="KW-0808">Transferase</keyword>
<evidence type="ECO:0000256" key="2">
    <source>
        <dbReference type="ARBA" id="ARBA00022679"/>
    </source>
</evidence>
<dbReference type="EMBL" id="JACEFO010002840">
    <property type="protein sequence ID" value="KAF8647621.1"/>
    <property type="molecule type" value="Genomic_DNA"/>
</dbReference>
<dbReference type="OrthoDB" id="1660323at2759"/>
<dbReference type="InterPro" id="IPR011009">
    <property type="entry name" value="Kinase-like_dom_sf"/>
</dbReference>
<proteinExistence type="predicted"/>
<keyword evidence="8" id="KW-1185">Reference proteome</keyword>
<dbReference type="AntiFam" id="ANF00226">
    <property type="entry name" value="Shadow ORF (opposite pknB)"/>
</dbReference>
<dbReference type="InterPro" id="IPR000719">
    <property type="entry name" value="Prot_kinase_dom"/>
</dbReference>
<dbReference type="GO" id="GO:0004674">
    <property type="term" value="F:protein serine/threonine kinase activity"/>
    <property type="evidence" value="ECO:0007669"/>
    <property type="project" value="UniProtKB-KW"/>
</dbReference>
<dbReference type="PANTHER" id="PTHR43895:SF4">
    <property type="entry name" value="CBL-INTERACTING PROTEIN KINASE 25"/>
    <property type="match status" value="1"/>
</dbReference>
<sequence>MKQELAPNRRRKSSILAVVVPPIAPNFSDGDVRLVRKGGKEAVACRGHREDQGRGVWRCLSRGGRSRPRHMSMRRMSLQLQRRSVAELEAGAGVQAMGSSVHLSSLALTMIITIEPSPPLAARAMTAAMGKAPPLRPPKLMGRYELGKLLYKGSFAKVMREINIMRRVRHPNIVHIHEVMATKRSIFLIMEFGGGSSLDSYLAGGNGGLHEAPTRRMFQQLSGESEIGDLDSVAGGVVEGVVRLDVAVVDHKRVDVVNRRDLLLEHASRRGLKEAAIAAGEVGVKGSTDDKLHDDEHGALGGHDLMDVDDVGVADAVHDVNLTHDLFLQRAGLGEVMLIHDLDGDLVSVSR</sequence>
<dbReference type="GO" id="GO:0005524">
    <property type="term" value="F:ATP binding"/>
    <property type="evidence" value="ECO:0007669"/>
    <property type="project" value="UniProtKB-KW"/>
</dbReference>
<evidence type="ECO:0000313" key="7">
    <source>
        <dbReference type="EMBL" id="KAF8647621.1"/>
    </source>
</evidence>
<dbReference type="Pfam" id="PF00069">
    <property type="entry name" value="Pkinase"/>
    <property type="match status" value="1"/>
</dbReference>
<evidence type="ECO:0000256" key="5">
    <source>
        <dbReference type="ARBA" id="ARBA00022840"/>
    </source>
</evidence>
<keyword evidence="4" id="KW-0418">Kinase</keyword>
<dbReference type="Proteomes" id="UP000636709">
    <property type="component" value="Unassembled WGS sequence"/>
</dbReference>
<keyword evidence="5" id="KW-0067">ATP-binding</keyword>
<dbReference type="PANTHER" id="PTHR43895">
    <property type="entry name" value="CALCIUM/CALMODULIN-DEPENDENT PROTEIN KINASE KINASE-RELATED"/>
    <property type="match status" value="1"/>
</dbReference>
<reference evidence="7" key="1">
    <citation type="submission" date="2020-07" db="EMBL/GenBank/DDBJ databases">
        <title>Genome sequence and genetic diversity analysis of an under-domesticated orphan crop, white fonio (Digitaria exilis).</title>
        <authorList>
            <person name="Bennetzen J.L."/>
            <person name="Chen S."/>
            <person name="Ma X."/>
            <person name="Wang X."/>
            <person name="Yssel A.E.J."/>
            <person name="Chaluvadi S.R."/>
            <person name="Johnson M."/>
            <person name="Gangashetty P."/>
            <person name="Hamidou F."/>
            <person name="Sanogo M.D."/>
            <person name="Zwaenepoel A."/>
            <person name="Wallace J."/>
            <person name="Van De Peer Y."/>
            <person name="Van Deynze A."/>
        </authorList>
    </citation>
    <scope>NUCLEOTIDE SEQUENCE</scope>
    <source>
        <tissue evidence="7">Leaves</tissue>
    </source>
</reference>
<evidence type="ECO:0000313" key="8">
    <source>
        <dbReference type="Proteomes" id="UP000636709"/>
    </source>
</evidence>
<evidence type="ECO:0000259" key="6">
    <source>
        <dbReference type="PROSITE" id="PS50011"/>
    </source>
</evidence>
<dbReference type="PROSITE" id="PS50011">
    <property type="entry name" value="PROTEIN_KINASE_DOM"/>
    <property type="match status" value="1"/>
</dbReference>
<feature type="domain" description="Protein kinase" evidence="6">
    <location>
        <begin position="86"/>
        <end position="351"/>
    </location>
</feature>
<evidence type="ECO:0000256" key="1">
    <source>
        <dbReference type="ARBA" id="ARBA00022527"/>
    </source>
</evidence>
<evidence type="ECO:0000256" key="4">
    <source>
        <dbReference type="ARBA" id="ARBA00022777"/>
    </source>
</evidence>
<dbReference type="Gene3D" id="1.10.510.10">
    <property type="entry name" value="Transferase(Phosphotransferase) domain 1"/>
    <property type="match status" value="1"/>
</dbReference>
<name>A0A835DXK9_9POAL</name>
<dbReference type="GO" id="GO:0007165">
    <property type="term" value="P:signal transduction"/>
    <property type="evidence" value="ECO:0007669"/>
    <property type="project" value="TreeGrafter"/>
</dbReference>
<comment type="caution">
    <text evidence="7">The sequence shown here is derived from an EMBL/GenBank/DDBJ whole genome shotgun (WGS) entry which is preliminary data.</text>
</comment>
<dbReference type="AlphaFoldDB" id="A0A835DXK9"/>
<keyword evidence="1" id="KW-0723">Serine/threonine-protein kinase</keyword>